<dbReference type="NCBIfam" id="TIGR00634">
    <property type="entry name" value="recN"/>
    <property type="match status" value="1"/>
</dbReference>
<dbReference type="GO" id="GO:0009432">
    <property type="term" value="P:SOS response"/>
    <property type="evidence" value="ECO:0007669"/>
    <property type="project" value="TreeGrafter"/>
</dbReference>
<feature type="coiled-coil region" evidence="10">
    <location>
        <begin position="153"/>
        <end position="183"/>
    </location>
</feature>
<dbReference type="GO" id="GO:0005524">
    <property type="term" value="F:ATP binding"/>
    <property type="evidence" value="ECO:0007669"/>
    <property type="project" value="UniProtKB-KW"/>
</dbReference>
<evidence type="ECO:0000256" key="4">
    <source>
        <dbReference type="ARBA" id="ARBA00022741"/>
    </source>
</evidence>
<keyword evidence="6" id="KW-0067">ATP-binding</keyword>
<dbReference type="EMBL" id="DSZU01000125">
    <property type="protein sequence ID" value="HGV55801.1"/>
    <property type="molecule type" value="Genomic_DNA"/>
</dbReference>
<accession>A0A832GP04</accession>
<protein>
    <recommendedName>
        <fullName evidence="3 9">DNA repair protein RecN</fullName>
    </recommendedName>
    <alternativeName>
        <fullName evidence="8 9">Recombination protein N</fullName>
    </alternativeName>
</protein>
<dbReference type="PIRSF" id="PIRSF003128">
    <property type="entry name" value="RecN"/>
    <property type="match status" value="1"/>
</dbReference>
<keyword evidence="5 9" id="KW-0227">DNA damage</keyword>
<dbReference type="SUPFAM" id="SSF52540">
    <property type="entry name" value="P-loop containing nucleoside triphosphate hydrolases"/>
    <property type="match status" value="1"/>
</dbReference>
<dbReference type="CDD" id="cd03241">
    <property type="entry name" value="ABC_RecN"/>
    <property type="match status" value="1"/>
</dbReference>
<dbReference type="Gene3D" id="3.40.50.300">
    <property type="entry name" value="P-loop containing nucleotide triphosphate hydrolases"/>
    <property type="match status" value="2"/>
</dbReference>
<evidence type="ECO:0000256" key="2">
    <source>
        <dbReference type="ARBA" id="ARBA00009441"/>
    </source>
</evidence>
<comment type="function">
    <text evidence="1 9">May be involved in recombinational repair of damaged DNA.</text>
</comment>
<keyword evidence="4" id="KW-0547">Nucleotide-binding</keyword>
<evidence type="ECO:0000256" key="8">
    <source>
        <dbReference type="ARBA" id="ARBA00033408"/>
    </source>
</evidence>
<evidence type="ECO:0000256" key="7">
    <source>
        <dbReference type="ARBA" id="ARBA00023204"/>
    </source>
</evidence>
<keyword evidence="10" id="KW-0175">Coiled coil</keyword>
<dbReference type="GO" id="GO:0006310">
    <property type="term" value="P:DNA recombination"/>
    <property type="evidence" value="ECO:0007669"/>
    <property type="project" value="InterPro"/>
</dbReference>
<comment type="similarity">
    <text evidence="2 9">Belongs to the RecN family.</text>
</comment>
<gene>
    <name evidence="12" type="primary">recN</name>
    <name evidence="12" type="ORF">ENT73_06970</name>
</gene>
<evidence type="ECO:0000259" key="11">
    <source>
        <dbReference type="Pfam" id="PF02463"/>
    </source>
</evidence>
<comment type="caution">
    <text evidence="12">The sequence shown here is derived from an EMBL/GenBank/DDBJ whole genome shotgun (WGS) entry which is preliminary data.</text>
</comment>
<dbReference type="GO" id="GO:0006281">
    <property type="term" value="P:DNA repair"/>
    <property type="evidence" value="ECO:0007669"/>
    <property type="project" value="UniProtKB-KW"/>
</dbReference>
<name>A0A832GP04_9BACT</name>
<dbReference type="InterPro" id="IPR027417">
    <property type="entry name" value="P-loop_NTPase"/>
</dbReference>
<dbReference type="PANTHER" id="PTHR11059:SF0">
    <property type="entry name" value="DNA REPAIR PROTEIN RECN"/>
    <property type="match status" value="1"/>
</dbReference>
<evidence type="ECO:0000256" key="3">
    <source>
        <dbReference type="ARBA" id="ARBA00021315"/>
    </source>
</evidence>
<evidence type="ECO:0000256" key="5">
    <source>
        <dbReference type="ARBA" id="ARBA00022763"/>
    </source>
</evidence>
<evidence type="ECO:0000256" key="6">
    <source>
        <dbReference type="ARBA" id="ARBA00022840"/>
    </source>
</evidence>
<proteinExistence type="inferred from homology"/>
<keyword evidence="7 9" id="KW-0234">DNA repair</keyword>
<sequence>MLTELRISNFVLIDEVHLHFDEGLTVFTGETGAGKSLLIKALKLLLGDKATPQFIRPARESAEIEALFYVGEAFIEKLRAKGYPADEEIHIKRIISSQRQRCYLNGSPITLSELTTLTKDLLSLTSQHEHYSFFHKENQLRLIDDFLGLTPSVEEYQKLYLRFKELEKELEELRERVTQAKLKRDYLLFQLQEIEDLNPDPEEEQNLLLLRDKLKNLTFLRDSLKALEGLFEATLDQLSQSMAILQKVIPFEPKFASRFESVQGCYYELREFLREIGSLSGSLPEDERGLEEVEARLAKYEKIKKKYRCDTEGLLKLRESLKRELSLSEDSEVELERYLQEKAALEEELLKRAQKISEERQRGLEKIKAKLRKELKALALERADFEIELKRREALSSNLRLTGLDEVEFLFSPNPGLPPRPLEKIASGGELSRLFLAFKSLEKAFNPVETLIFDEVDTGIGGITALKVGEKLKELAKNNQVLCITHLPQIAKLADHHFVVEKLIGEKETLTRIRKLSEEERALELARMRGEDNLIPL</sequence>
<feature type="coiled-coil region" evidence="10">
    <location>
        <begin position="290"/>
        <end position="388"/>
    </location>
</feature>
<dbReference type="Pfam" id="PF02463">
    <property type="entry name" value="SMC_N"/>
    <property type="match status" value="1"/>
</dbReference>
<dbReference type="InterPro" id="IPR003395">
    <property type="entry name" value="RecF/RecN/SMC_N"/>
</dbReference>
<dbReference type="AlphaFoldDB" id="A0A832GP04"/>
<dbReference type="PANTHER" id="PTHR11059">
    <property type="entry name" value="DNA REPAIR PROTEIN RECN"/>
    <property type="match status" value="1"/>
</dbReference>
<organism evidence="12">
    <name type="scientific">Caldimicrobium thiodismutans</name>
    <dbReference type="NCBI Taxonomy" id="1653476"/>
    <lineage>
        <taxon>Bacteria</taxon>
        <taxon>Pseudomonadati</taxon>
        <taxon>Thermodesulfobacteriota</taxon>
        <taxon>Thermodesulfobacteria</taxon>
        <taxon>Thermodesulfobacteriales</taxon>
        <taxon>Thermodesulfobacteriaceae</taxon>
        <taxon>Caldimicrobium</taxon>
    </lineage>
</organism>
<reference evidence="12" key="1">
    <citation type="journal article" date="2020" name="mSystems">
        <title>Genome- and Community-Level Interaction Insights into Carbon Utilization and Element Cycling Functions of Hydrothermarchaeota in Hydrothermal Sediment.</title>
        <authorList>
            <person name="Zhou Z."/>
            <person name="Liu Y."/>
            <person name="Xu W."/>
            <person name="Pan J."/>
            <person name="Luo Z.H."/>
            <person name="Li M."/>
        </authorList>
    </citation>
    <scope>NUCLEOTIDE SEQUENCE [LARGE SCALE GENOMIC DNA]</scope>
    <source>
        <strain evidence="12">SpSt-605</strain>
    </source>
</reference>
<dbReference type="GO" id="GO:0043590">
    <property type="term" value="C:bacterial nucleoid"/>
    <property type="evidence" value="ECO:0007669"/>
    <property type="project" value="TreeGrafter"/>
</dbReference>
<evidence type="ECO:0000256" key="9">
    <source>
        <dbReference type="PIRNR" id="PIRNR003128"/>
    </source>
</evidence>
<feature type="domain" description="RecF/RecN/SMC N-terminal" evidence="11">
    <location>
        <begin position="1"/>
        <end position="500"/>
    </location>
</feature>
<evidence type="ECO:0000313" key="12">
    <source>
        <dbReference type="EMBL" id="HGV55801.1"/>
    </source>
</evidence>
<evidence type="ECO:0000256" key="1">
    <source>
        <dbReference type="ARBA" id="ARBA00003618"/>
    </source>
</evidence>
<dbReference type="InterPro" id="IPR004604">
    <property type="entry name" value="DNA_recomb/repair_RecN"/>
</dbReference>
<evidence type="ECO:0000256" key="10">
    <source>
        <dbReference type="SAM" id="Coils"/>
    </source>
</evidence>